<evidence type="ECO:0000256" key="1">
    <source>
        <dbReference type="SAM" id="MobiDB-lite"/>
    </source>
</evidence>
<feature type="compositionally biased region" description="Low complexity" evidence="1">
    <location>
        <begin position="18"/>
        <end position="30"/>
    </location>
</feature>
<sequence>MLLSDFNQPLLSALSQVATQTAPPGAGATTGRERRFDVWGPRGGAGGARGPDKTPNGLSGGQRRLRANRISESTRSEAIYPPSARLRRPRAGPRWESSKRRSGSFQNFWSHLRT</sequence>
<proteinExistence type="predicted"/>
<evidence type="ECO:0000313" key="3">
    <source>
        <dbReference type="Proteomes" id="UP000299102"/>
    </source>
</evidence>
<dbReference type="AlphaFoldDB" id="A0A4C1YU62"/>
<evidence type="ECO:0000313" key="2">
    <source>
        <dbReference type="EMBL" id="GBP80041.1"/>
    </source>
</evidence>
<name>A0A4C1YU62_EUMVA</name>
<comment type="caution">
    <text evidence="2">The sequence shown here is derived from an EMBL/GenBank/DDBJ whole genome shotgun (WGS) entry which is preliminary data.</text>
</comment>
<reference evidence="2 3" key="1">
    <citation type="journal article" date="2019" name="Commun. Biol.">
        <title>The bagworm genome reveals a unique fibroin gene that provides high tensile strength.</title>
        <authorList>
            <person name="Kono N."/>
            <person name="Nakamura H."/>
            <person name="Ohtoshi R."/>
            <person name="Tomita M."/>
            <person name="Numata K."/>
            <person name="Arakawa K."/>
        </authorList>
    </citation>
    <scope>NUCLEOTIDE SEQUENCE [LARGE SCALE GENOMIC DNA]</scope>
</reference>
<gene>
    <name evidence="2" type="ORF">EVAR_53181_1</name>
</gene>
<organism evidence="2 3">
    <name type="scientific">Eumeta variegata</name>
    <name type="common">Bagworm moth</name>
    <name type="synonym">Eumeta japonica</name>
    <dbReference type="NCBI Taxonomy" id="151549"/>
    <lineage>
        <taxon>Eukaryota</taxon>
        <taxon>Metazoa</taxon>
        <taxon>Ecdysozoa</taxon>
        <taxon>Arthropoda</taxon>
        <taxon>Hexapoda</taxon>
        <taxon>Insecta</taxon>
        <taxon>Pterygota</taxon>
        <taxon>Neoptera</taxon>
        <taxon>Endopterygota</taxon>
        <taxon>Lepidoptera</taxon>
        <taxon>Glossata</taxon>
        <taxon>Ditrysia</taxon>
        <taxon>Tineoidea</taxon>
        <taxon>Psychidae</taxon>
        <taxon>Oiketicinae</taxon>
        <taxon>Eumeta</taxon>
    </lineage>
</organism>
<dbReference type="EMBL" id="BGZK01001443">
    <property type="protein sequence ID" value="GBP80041.1"/>
    <property type="molecule type" value="Genomic_DNA"/>
</dbReference>
<dbReference type="Proteomes" id="UP000299102">
    <property type="component" value="Unassembled WGS sequence"/>
</dbReference>
<accession>A0A4C1YU62</accession>
<feature type="compositionally biased region" description="Polar residues" evidence="1">
    <location>
        <begin position="103"/>
        <end position="114"/>
    </location>
</feature>
<keyword evidence="3" id="KW-1185">Reference proteome</keyword>
<feature type="region of interest" description="Disordered" evidence="1">
    <location>
        <begin position="17"/>
        <end position="114"/>
    </location>
</feature>
<protein>
    <submittedName>
        <fullName evidence="2">Uncharacterized protein</fullName>
    </submittedName>
</protein>